<feature type="compositionally biased region" description="Basic and acidic residues" evidence="1">
    <location>
        <begin position="307"/>
        <end position="326"/>
    </location>
</feature>
<gene>
    <name evidence="2" type="ORF">EDD36DRAFT_474357</name>
</gene>
<keyword evidence="3" id="KW-1185">Reference proteome</keyword>
<dbReference type="EMBL" id="MU404353">
    <property type="protein sequence ID" value="KAI1614462.1"/>
    <property type="molecule type" value="Genomic_DNA"/>
</dbReference>
<feature type="region of interest" description="Disordered" evidence="1">
    <location>
        <begin position="286"/>
        <end position="373"/>
    </location>
</feature>
<evidence type="ECO:0000313" key="2">
    <source>
        <dbReference type="EMBL" id="KAI1614462.1"/>
    </source>
</evidence>
<evidence type="ECO:0000313" key="3">
    <source>
        <dbReference type="Proteomes" id="UP001203852"/>
    </source>
</evidence>
<feature type="compositionally biased region" description="Low complexity" evidence="1">
    <location>
        <begin position="289"/>
        <end position="306"/>
    </location>
</feature>
<feature type="compositionally biased region" description="Basic and acidic residues" evidence="1">
    <location>
        <begin position="333"/>
        <end position="351"/>
    </location>
</feature>
<protein>
    <submittedName>
        <fullName evidence="2">Uncharacterized protein</fullName>
    </submittedName>
</protein>
<proteinExistence type="predicted"/>
<name>A0AAN6DZZ2_9EURO</name>
<dbReference type="AlphaFoldDB" id="A0AAN6DZZ2"/>
<comment type="caution">
    <text evidence="2">The sequence shown here is derived from an EMBL/GenBank/DDBJ whole genome shotgun (WGS) entry which is preliminary data.</text>
</comment>
<organism evidence="2 3">
    <name type="scientific">Exophiala viscosa</name>
    <dbReference type="NCBI Taxonomy" id="2486360"/>
    <lineage>
        <taxon>Eukaryota</taxon>
        <taxon>Fungi</taxon>
        <taxon>Dikarya</taxon>
        <taxon>Ascomycota</taxon>
        <taxon>Pezizomycotina</taxon>
        <taxon>Eurotiomycetes</taxon>
        <taxon>Chaetothyriomycetidae</taxon>
        <taxon>Chaetothyriales</taxon>
        <taxon>Herpotrichiellaceae</taxon>
        <taxon>Exophiala</taxon>
    </lineage>
</organism>
<accession>A0AAN6DZZ2</accession>
<reference evidence="2" key="1">
    <citation type="journal article" date="2022" name="bioRxiv">
        <title>Deciphering the potential niche of two novel black yeast fungi from a biological soil crust based on their genomes, phenotypes, and melanin regulation.</title>
        <authorList>
            <consortium name="DOE Joint Genome Institute"/>
            <person name="Carr E.C."/>
            <person name="Barton Q."/>
            <person name="Grambo S."/>
            <person name="Sullivan M."/>
            <person name="Renfro C.M."/>
            <person name="Kuo A."/>
            <person name="Pangilinan J."/>
            <person name="Lipzen A."/>
            <person name="Keymanesh K."/>
            <person name="Savage E."/>
            <person name="Barry K."/>
            <person name="Grigoriev I.V."/>
            <person name="Riekhof W.R."/>
            <person name="Harris S.S."/>
        </authorList>
    </citation>
    <scope>NUCLEOTIDE SEQUENCE</scope>
    <source>
        <strain evidence="2">JF 03-4F</strain>
    </source>
</reference>
<evidence type="ECO:0000256" key="1">
    <source>
        <dbReference type="SAM" id="MobiDB-lite"/>
    </source>
</evidence>
<dbReference type="Proteomes" id="UP001203852">
    <property type="component" value="Unassembled WGS sequence"/>
</dbReference>
<sequence length="373" mass="41072">MEFEIWESAMVSTIDIAASLLRIYKIFQAIGYISPEDIKLPPHDEGAIDIALCESVGMDDATIYFLKRIPWATAGAGDLIKNSEIIDFSNEYCVRQSRHFCDSSVSGSTVDGPREVDGSLISLTMSGQHGRSLVVDISRGRSSPFPYSRPYALDRYVDIIAGTIRIWDGKGDVLAVEEQNACAVLDAMYNRYYNLEEIPFELCILAPITDQDDVAERRVCVFCGDELPPRSHSVAEARVCALCGRDLPTTANAVENNNRYEMVKWLAQQCGWPEHFDVEAFKAAASELPSPSKTESSTQSSNGPGSSDRHLEDGIIDHDAERDSHRAGSVIDHQGEHDAHLSSSDSSHENDVDGTGTLIREWVHDQADQAGSD</sequence>